<comment type="caution">
    <text evidence="2">The sequence shown here is derived from an EMBL/GenBank/DDBJ whole genome shotgun (WGS) entry which is preliminary data.</text>
</comment>
<evidence type="ECO:0000256" key="1">
    <source>
        <dbReference type="SAM" id="MobiDB-lite"/>
    </source>
</evidence>
<accession>A0A9N8ZW36</accession>
<gene>
    <name evidence="2" type="ORF">DERYTH_LOCUS3296</name>
</gene>
<dbReference type="OrthoDB" id="2446969at2759"/>
<feature type="region of interest" description="Disordered" evidence="1">
    <location>
        <begin position="124"/>
        <end position="149"/>
    </location>
</feature>
<evidence type="ECO:0000313" key="3">
    <source>
        <dbReference type="Proteomes" id="UP000789405"/>
    </source>
</evidence>
<protein>
    <submittedName>
        <fullName evidence="2">18347_t:CDS:1</fullName>
    </submittedName>
</protein>
<keyword evidence="3" id="KW-1185">Reference proteome</keyword>
<dbReference type="AlphaFoldDB" id="A0A9N8ZW36"/>
<dbReference type="EMBL" id="CAJVPY010001144">
    <property type="protein sequence ID" value="CAG8509159.1"/>
    <property type="molecule type" value="Genomic_DNA"/>
</dbReference>
<evidence type="ECO:0000313" key="2">
    <source>
        <dbReference type="EMBL" id="CAG8509159.1"/>
    </source>
</evidence>
<dbReference type="Proteomes" id="UP000789405">
    <property type="component" value="Unassembled WGS sequence"/>
</dbReference>
<proteinExistence type="predicted"/>
<organism evidence="2 3">
    <name type="scientific">Dentiscutata erythropus</name>
    <dbReference type="NCBI Taxonomy" id="1348616"/>
    <lineage>
        <taxon>Eukaryota</taxon>
        <taxon>Fungi</taxon>
        <taxon>Fungi incertae sedis</taxon>
        <taxon>Mucoromycota</taxon>
        <taxon>Glomeromycotina</taxon>
        <taxon>Glomeromycetes</taxon>
        <taxon>Diversisporales</taxon>
        <taxon>Gigasporaceae</taxon>
        <taxon>Dentiscutata</taxon>
    </lineage>
</organism>
<sequence length="179" mass="20493">MAFADQLLWKQNQQMDLYRQINNYFDTVKYSEWSILGCLHSIQNPMFTSDSADEIATIIKNRIGTRRISNSLLASARSKLECLESKFESTCANSEEMYTTRAMTNIVKDKTVLSDAHTQYLANSYAGNSKKRQQPENTHYDKTDPNDEVDFDDNKVFSMDSNIVLTDSDADDHKVYGNT</sequence>
<name>A0A9N8ZW36_9GLOM</name>
<reference evidence="2" key="1">
    <citation type="submission" date="2021-06" db="EMBL/GenBank/DDBJ databases">
        <authorList>
            <person name="Kallberg Y."/>
            <person name="Tangrot J."/>
            <person name="Rosling A."/>
        </authorList>
    </citation>
    <scope>NUCLEOTIDE SEQUENCE</scope>
    <source>
        <strain evidence="2">MA453B</strain>
    </source>
</reference>